<feature type="transmembrane region" description="Helical" evidence="1">
    <location>
        <begin position="184"/>
        <end position="203"/>
    </location>
</feature>
<dbReference type="AlphaFoldDB" id="A0A7J9LYZ4"/>
<proteinExistence type="predicted"/>
<feature type="transmembrane region" description="Helical" evidence="1">
    <location>
        <begin position="239"/>
        <end position="256"/>
    </location>
</feature>
<keyword evidence="1" id="KW-1133">Transmembrane helix</keyword>
<gene>
    <name evidence="2" type="ORF">Goshw_028540</name>
</gene>
<keyword evidence="1" id="KW-0812">Transmembrane</keyword>
<comment type="caution">
    <text evidence="2">The sequence shown here is derived from an EMBL/GenBank/DDBJ whole genome shotgun (WGS) entry which is preliminary data.</text>
</comment>
<keyword evidence="3" id="KW-1185">Reference proteome</keyword>
<feature type="transmembrane region" description="Helical" evidence="1">
    <location>
        <begin position="153"/>
        <end position="172"/>
    </location>
</feature>
<evidence type="ECO:0000256" key="1">
    <source>
        <dbReference type="SAM" id="Phobius"/>
    </source>
</evidence>
<dbReference type="OrthoDB" id="1884658at2759"/>
<feature type="transmembrane region" description="Helical" evidence="1">
    <location>
        <begin position="51"/>
        <end position="72"/>
    </location>
</feature>
<sequence length="290" mass="31933">MVSLLHVSVPDPDWSFSDTFYLQLSGSLIYLIFTLAKALEGKITLKYTVSFNLQVVPSVINGAITALYFILWGKGLKSCGPLRAILAEYSGAVLGVLSAVLYGRRGHLWKKTEQVLGMSKMMVPILAGILSALRRVIARRVSLKNQLKRRLHAITIASATSFLFPVAMWDLIIGSSDSNMELPFSAWAFLSTVLFGIILVFYVDSIAEEKLHMVFSSPRHLMAAAGCIIVMEIAYKMDFSLAGFLICSSILGIGIYEATTLERGRKDSLQKPEISNGMLDDELEMPSLPT</sequence>
<feature type="transmembrane region" description="Helical" evidence="1">
    <location>
        <begin position="115"/>
        <end position="133"/>
    </location>
</feature>
<dbReference type="EMBL" id="JABFAF010000008">
    <property type="protein sequence ID" value="MBA0864004.1"/>
    <property type="molecule type" value="Genomic_DNA"/>
</dbReference>
<evidence type="ECO:0000313" key="2">
    <source>
        <dbReference type="EMBL" id="MBA0864004.1"/>
    </source>
</evidence>
<dbReference type="Proteomes" id="UP000593576">
    <property type="component" value="Unassembled WGS sequence"/>
</dbReference>
<dbReference type="PANTHER" id="PTHR47513:SF1">
    <property type="entry name" value="OS07G0283200 PROTEIN"/>
    <property type="match status" value="1"/>
</dbReference>
<reference evidence="2 3" key="1">
    <citation type="journal article" date="2019" name="Genome Biol. Evol.">
        <title>Insights into the evolution of the New World diploid cottons (Gossypium, subgenus Houzingenia) based on genome sequencing.</title>
        <authorList>
            <person name="Grover C.E."/>
            <person name="Arick M.A. 2nd"/>
            <person name="Thrash A."/>
            <person name="Conover J.L."/>
            <person name="Sanders W.S."/>
            <person name="Peterson D.G."/>
            <person name="Frelichowski J.E."/>
            <person name="Scheffler J.A."/>
            <person name="Scheffler B.E."/>
            <person name="Wendel J.F."/>
        </authorList>
    </citation>
    <scope>NUCLEOTIDE SEQUENCE [LARGE SCALE GENOMIC DNA]</scope>
    <source>
        <strain evidence="2">1</strain>
        <tissue evidence="2">Leaf</tissue>
    </source>
</reference>
<protein>
    <submittedName>
        <fullName evidence="2">Uncharacterized protein</fullName>
    </submittedName>
</protein>
<name>A0A7J9LYZ4_GOSSC</name>
<keyword evidence="1" id="KW-0472">Membrane</keyword>
<accession>A0A7J9LYZ4</accession>
<organism evidence="2 3">
    <name type="scientific">Gossypium schwendimanii</name>
    <name type="common">Cotton</name>
    <dbReference type="NCBI Taxonomy" id="34291"/>
    <lineage>
        <taxon>Eukaryota</taxon>
        <taxon>Viridiplantae</taxon>
        <taxon>Streptophyta</taxon>
        <taxon>Embryophyta</taxon>
        <taxon>Tracheophyta</taxon>
        <taxon>Spermatophyta</taxon>
        <taxon>Magnoliopsida</taxon>
        <taxon>eudicotyledons</taxon>
        <taxon>Gunneridae</taxon>
        <taxon>Pentapetalae</taxon>
        <taxon>rosids</taxon>
        <taxon>malvids</taxon>
        <taxon>Malvales</taxon>
        <taxon>Malvaceae</taxon>
        <taxon>Malvoideae</taxon>
        <taxon>Gossypium</taxon>
    </lineage>
</organism>
<feature type="transmembrane region" description="Helical" evidence="1">
    <location>
        <begin position="20"/>
        <end position="39"/>
    </location>
</feature>
<dbReference type="PANTHER" id="PTHR47513">
    <property type="entry name" value="ZINC TRANSPORTER"/>
    <property type="match status" value="1"/>
</dbReference>
<evidence type="ECO:0000313" key="3">
    <source>
        <dbReference type="Proteomes" id="UP000593576"/>
    </source>
</evidence>